<dbReference type="PANTHER" id="PTHR46211">
    <property type="entry name" value="GLYCEROPHOSPHORYL DIESTER PHOSPHODIESTERASE"/>
    <property type="match status" value="1"/>
</dbReference>
<dbReference type="GO" id="GO:0016787">
    <property type="term" value="F:hydrolase activity"/>
    <property type="evidence" value="ECO:0007669"/>
    <property type="project" value="UniProtKB-KW"/>
</dbReference>
<evidence type="ECO:0000313" key="3">
    <source>
        <dbReference type="Proteomes" id="UP001403094"/>
    </source>
</evidence>
<keyword evidence="2" id="KW-0378">Hydrolase</keyword>
<gene>
    <name evidence="2" type="ORF">GCM10009757_08880</name>
</gene>
<dbReference type="Pfam" id="PF03009">
    <property type="entry name" value="GDPD"/>
    <property type="match status" value="1"/>
</dbReference>
<feature type="domain" description="GP-PDE" evidence="1">
    <location>
        <begin position="46"/>
        <end position="299"/>
    </location>
</feature>
<name>A0ABP5GFN7_9ACTN</name>
<keyword evidence="3" id="KW-1185">Reference proteome</keyword>
<sequence length="301" mass="32177">MSKRPGSAVAAAALGVITLLLTVIPAGGAAAVPAADAPVTTASATPLIVAHRGASGYAPENTLVAADEAARLDTEWVEIDVQRTKDHQLIAMHDTTLARTTNAAAVFPDRSPWNVRDFTAREIARLDAGSWFGDEFVAERVPTLRQYLHRLTANDQKLLLEIKSPELYPGIERQILAELDRAGWLAEAYPGERVVLQSFSGDSVRTVHELAPHVKTGFLGTPPVAELPYYAEFSDQIGPRYTDLTAEYVAAIQAVDGVHGEPLEVNAWTINDGPTAARIAGLGVDGIITNFPDVVREAIGG</sequence>
<proteinExistence type="predicted"/>
<dbReference type="Gene3D" id="3.20.20.190">
    <property type="entry name" value="Phosphatidylinositol (PI) phosphodiesterase"/>
    <property type="match status" value="1"/>
</dbReference>
<dbReference type="SUPFAM" id="SSF51695">
    <property type="entry name" value="PLC-like phosphodiesterases"/>
    <property type="match status" value="1"/>
</dbReference>
<dbReference type="PROSITE" id="PS51704">
    <property type="entry name" value="GP_PDE"/>
    <property type="match status" value="1"/>
</dbReference>
<dbReference type="RefSeq" id="WP_019433805.1">
    <property type="nucleotide sequence ID" value="NZ_BAAANQ010000001.1"/>
</dbReference>
<organism evidence="2 3">
    <name type="scientific">Streptomyces cheonanensis</name>
    <dbReference type="NCBI Taxonomy" id="312720"/>
    <lineage>
        <taxon>Bacteria</taxon>
        <taxon>Bacillati</taxon>
        <taxon>Actinomycetota</taxon>
        <taxon>Actinomycetes</taxon>
        <taxon>Kitasatosporales</taxon>
        <taxon>Streptomycetaceae</taxon>
        <taxon>Streptomyces</taxon>
    </lineage>
</organism>
<reference evidence="3" key="1">
    <citation type="journal article" date="2019" name="Int. J. Syst. Evol. Microbiol.">
        <title>The Global Catalogue of Microorganisms (GCM) 10K type strain sequencing project: providing services to taxonomists for standard genome sequencing and annotation.</title>
        <authorList>
            <consortium name="The Broad Institute Genomics Platform"/>
            <consortium name="The Broad Institute Genome Sequencing Center for Infectious Disease"/>
            <person name="Wu L."/>
            <person name="Ma J."/>
        </authorList>
    </citation>
    <scope>NUCLEOTIDE SEQUENCE [LARGE SCALE GENOMIC DNA]</scope>
    <source>
        <strain evidence="3">JCM 14549</strain>
    </source>
</reference>
<dbReference type="Proteomes" id="UP001403094">
    <property type="component" value="Unassembled WGS sequence"/>
</dbReference>
<dbReference type="EMBL" id="BAAANQ010000001">
    <property type="protein sequence ID" value="GAA2043843.1"/>
    <property type="molecule type" value="Genomic_DNA"/>
</dbReference>
<protein>
    <submittedName>
        <fullName evidence="2">Hydrolase</fullName>
    </submittedName>
</protein>
<accession>A0ABP5GFN7</accession>
<evidence type="ECO:0000313" key="2">
    <source>
        <dbReference type="EMBL" id="GAA2043843.1"/>
    </source>
</evidence>
<dbReference type="PANTHER" id="PTHR46211:SF1">
    <property type="entry name" value="GLYCEROPHOSPHODIESTER PHOSPHODIESTERASE, CYTOPLASMIC"/>
    <property type="match status" value="1"/>
</dbReference>
<dbReference type="InterPro" id="IPR030395">
    <property type="entry name" value="GP_PDE_dom"/>
</dbReference>
<dbReference type="InterPro" id="IPR017946">
    <property type="entry name" value="PLC-like_Pdiesterase_TIM-brl"/>
</dbReference>
<comment type="caution">
    <text evidence="2">The sequence shown here is derived from an EMBL/GenBank/DDBJ whole genome shotgun (WGS) entry which is preliminary data.</text>
</comment>
<evidence type="ECO:0000259" key="1">
    <source>
        <dbReference type="PROSITE" id="PS51704"/>
    </source>
</evidence>